<evidence type="ECO:0000313" key="2">
    <source>
        <dbReference type="EMBL" id="GIY34209.1"/>
    </source>
</evidence>
<proteinExistence type="predicted"/>
<protein>
    <submittedName>
        <fullName evidence="2">Uncharacterized protein</fullName>
    </submittedName>
</protein>
<organism evidence="2 3">
    <name type="scientific">Caerostris darwini</name>
    <dbReference type="NCBI Taxonomy" id="1538125"/>
    <lineage>
        <taxon>Eukaryota</taxon>
        <taxon>Metazoa</taxon>
        <taxon>Ecdysozoa</taxon>
        <taxon>Arthropoda</taxon>
        <taxon>Chelicerata</taxon>
        <taxon>Arachnida</taxon>
        <taxon>Araneae</taxon>
        <taxon>Araneomorphae</taxon>
        <taxon>Entelegynae</taxon>
        <taxon>Araneoidea</taxon>
        <taxon>Araneidae</taxon>
        <taxon>Caerostris</taxon>
    </lineage>
</organism>
<comment type="caution">
    <text evidence="2">The sequence shown here is derived from an EMBL/GenBank/DDBJ whole genome shotgun (WGS) entry which is preliminary data.</text>
</comment>
<dbReference type="AlphaFoldDB" id="A0AAV4SMK4"/>
<evidence type="ECO:0000256" key="1">
    <source>
        <dbReference type="SAM" id="MobiDB-lite"/>
    </source>
</evidence>
<dbReference type="Proteomes" id="UP001054837">
    <property type="component" value="Unassembled WGS sequence"/>
</dbReference>
<feature type="region of interest" description="Disordered" evidence="1">
    <location>
        <begin position="1"/>
        <end position="22"/>
    </location>
</feature>
<name>A0AAV4SMK4_9ARAC</name>
<keyword evidence="3" id="KW-1185">Reference proteome</keyword>
<reference evidence="2 3" key="1">
    <citation type="submission" date="2021-06" db="EMBL/GenBank/DDBJ databases">
        <title>Caerostris darwini draft genome.</title>
        <authorList>
            <person name="Kono N."/>
            <person name="Arakawa K."/>
        </authorList>
    </citation>
    <scope>NUCLEOTIDE SEQUENCE [LARGE SCALE GENOMIC DNA]</scope>
</reference>
<feature type="compositionally biased region" description="Basic and acidic residues" evidence="1">
    <location>
        <begin position="8"/>
        <end position="22"/>
    </location>
</feature>
<gene>
    <name evidence="2" type="ORF">CDAR_32931</name>
</gene>
<evidence type="ECO:0000313" key="3">
    <source>
        <dbReference type="Proteomes" id="UP001054837"/>
    </source>
</evidence>
<sequence length="104" mass="11004">MRLSTHSIESETRGTEPEPDHAALMRVARRGALGPDADGRGYYFTLETALEGSGVETLGTSTEEKANFPTSSLPGIPCNHQATLPSISFGFSVSLAGNSIILRP</sequence>
<accession>A0AAV4SMK4</accession>
<dbReference type="EMBL" id="BPLQ01008042">
    <property type="protein sequence ID" value="GIY34209.1"/>
    <property type="molecule type" value="Genomic_DNA"/>
</dbReference>